<evidence type="ECO:0000313" key="2">
    <source>
        <dbReference type="Proteomes" id="UP000308600"/>
    </source>
</evidence>
<name>A0ACD3AU49_9AGAR</name>
<accession>A0ACD3AU49</accession>
<proteinExistence type="predicted"/>
<evidence type="ECO:0000313" key="1">
    <source>
        <dbReference type="EMBL" id="TFK68851.1"/>
    </source>
</evidence>
<reference evidence="1 2" key="1">
    <citation type="journal article" date="2019" name="Nat. Ecol. Evol.">
        <title>Megaphylogeny resolves global patterns of mushroom evolution.</title>
        <authorList>
            <person name="Varga T."/>
            <person name="Krizsan K."/>
            <person name="Foldi C."/>
            <person name="Dima B."/>
            <person name="Sanchez-Garcia M."/>
            <person name="Sanchez-Ramirez S."/>
            <person name="Szollosi G.J."/>
            <person name="Szarkandi J.G."/>
            <person name="Papp V."/>
            <person name="Albert L."/>
            <person name="Andreopoulos W."/>
            <person name="Angelini C."/>
            <person name="Antonin V."/>
            <person name="Barry K.W."/>
            <person name="Bougher N.L."/>
            <person name="Buchanan P."/>
            <person name="Buyck B."/>
            <person name="Bense V."/>
            <person name="Catcheside P."/>
            <person name="Chovatia M."/>
            <person name="Cooper J."/>
            <person name="Damon W."/>
            <person name="Desjardin D."/>
            <person name="Finy P."/>
            <person name="Geml J."/>
            <person name="Haridas S."/>
            <person name="Hughes K."/>
            <person name="Justo A."/>
            <person name="Karasinski D."/>
            <person name="Kautmanova I."/>
            <person name="Kiss B."/>
            <person name="Kocsube S."/>
            <person name="Kotiranta H."/>
            <person name="LaButti K.M."/>
            <person name="Lechner B.E."/>
            <person name="Liimatainen K."/>
            <person name="Lipzen A."/>
            <person name="Lukacs Z."/>
            <person name="Mihaltcheva S."/>
            <person name="Morgado L.N."/>
            <person name="Niskanen T."/>
            <person name="Noordeloos M.E."/>
            <person name="Ohm R.A."/>
            <person name="Ortiz-Santana B."/>
            <person name="Ovrebo C."/>
            <person name="Racz N."/>
            <person name="Riley R."/>
            <person name="Savchenko A."/>
            <person name="Shiryaev A."/>
            <person name="Soop K."/>
            <person name="Spirin V."/>
            <person name="Szebenyi C."/>
            <person name="Tomsovsky M."/>
            <person name="Tulloss R.E."/>
            <person name="Uehling J."/>
            <person name="Grigoriev I.V."/>
            <person name="Vagvolgyi C."/>
            <person name="Papp T."/>
            <person name="Martin F.M."/>
            <person name="Miettinen O."/>
            <person name="Hibbett D.S."/>
            <person name="Nagy L.G."/>
        </authorList>
    </citation>
    <scope>NUCLEOTIDE SEQUENCE [LARGE SCALE GENOMIC DNA]</scope>
    <source>
        <strain evidence="1 2">NL-1719</strain>
    </source>
</reference>
<keyword evidence="2" id="KW-1185">Reference proteome</keyword>
<protein>
    <submittedName>
        <fullName evidence="1">Uncharacterized protein</fullName>
    </submittedName>
</protein>
<organism evidence="1 2">
    <name type="scientific">Pluteus cervinus</name>
    <dbReference type="NCBI Taxonomy" id="181527"/>
    <lineage>
        <taxon>Eukaryota</taxon>
        <taxon>Fungi</taxon>
        <taxon>Dikarya</taxon>
        <taxon>Basidiomycota</taxon>
        <taxon>Agaricomycotina</taxon>
        <taxon>Agaricomycetes</taxon>
        <taxon>Agaricomycetidae</taxon>
        <taxon>Agaricales</taxon>
        <taxon>Pluteineae</taxon>
        <taxon>Pluteaceae</taxon>
        <taxon>Pluteus</taxon>
    </lineage>
</organism>
<dbReference type="EMBL" id="ML208343">
    <property type="protein sequence ID" value="TFK68851.1"/>
    <property type="molecule type" value="Genomic_DNA"/>
</dbReference>
<gene>
    <name evidence="1" type="ORF">BDN72DRAFT_878802</name>
</gene>
<sequence>MQSISADETNEVRPHQGPIFRLPPEILTEIFLNWKTHTPEKQGLRVLSLTWVCHSWRELALSLPLLWSRIDFKNGDWVQHALTHSQDVLLSIDADIPWNKDPLLSTILASLSRIQRLSLSFDSTSSLQLSTSDDPAPFLEYLELKQFDMADKIFSGTVPSLREVKLSDCTFSWPYIPISTNLTTLSVIDAEAGPTYALVSILRGTPNLEILLLDDAFAAEIIVECEDPVPLLRLQSLTVHREWYRTTTSLLQQISIPPSADVSPKSLA</sequence>
<dbReference type="Proteomes" id="UP000308600">
    <property type="component" value="Unassembled WGS sequence"/>
</dbReference>